<dbReference type="HOGENOM" id="CLU_105540_0_0_1"/>
<protein>
    <recommendedName>
        <fullName evidence="2">HIT-type domain-containing protein</fullName>
    </recommendedName>
</protein>
<organism evidence="3 4">
    <name type="scientific">Agaricus bisporus var. burnettii (strain JB137-S8 / ATCC MYA-4627 / FGSC 10392)</name>
    <name type="common">White button mushroom</name>
    <dbReference type="NCBI Taxonomy" id="597362"/>
    <lineage>
        <taxon>Eukaryota</taxon>
        <taxon>Fungi</taxon>
        <taxon>Dikarya</taxon>
        <taxon>Basidiomycota</taxon>
        <taxon>Agaricomycotina</taxon>
        <taxon>Agaricomycetes</taxon>
        <taxon>Agaricomycetidae</taxon>
        <taxon>Agaricales</taxon>
        <taxon>Agaricineae</taxon>
        <taxon>Agaricaceae</taxon>
        <taxon>Agaricus</taxon>
    </lineage>
</organism>
<proteinExistence type="predicted"/>
<feature type="domain" description="HIT-type" evidence="2">
    <location>
        <begin position="8"/>
        <end position="42"/>
    </location>
</feature>
<evidence type="ECO:0000313" key="4">
    <source>
        <dbReference type="Proteomes" id="UP000008493"/>
    </source>
</evidence>
<dbReference type="Pfam" id="PF04438">
    <property type="entry name" value="zf-HIT"/>
    <property type="match status" value="1"/>
</dbReference>
<evidence type="ECO:0000256" key="1">
    <source>
        <dbReference type="PROSITE-ProRule" id="PRU00453"/>
    </source>
</evidence>
<evidence type="ECO:0000259" key="2">
    <source>
        <dbReference type="PROSITE" id="PS51083"/>
    </source>
</evidence>
<dbReference type="Gene3D" id="3.30.60.190">
    <property type="match status" value="1"/>
</dbReference>
<dbReference type="AlphaFoldDB" id="K5WYG6"/>
<dbReference type="KEGG" id="abp:AGABI1DRAFT98714"/>
<dbReference type="PROSITE" id="PS51083">
    <property type="entry name" value="ZF_HIT"/>
    <property type="match status" value="1"/>
</dbReference>
<sequence length="176" mass="19776">MKANTAQCQVCSTNPSKYTCSKCYIPYCSVACFKEHKHSSKTLEEDAPKLLRPLTSLNWPYIPESSAFPDPLKRNDPKDLQLRQYEAIATSSKIRSILSTHENLPDLLTSLDNLRGPEREEAIQKALQVTPRDIDRWNRSRELGEDTLALRELAEAVEAAIRGNSESSGLGLDWGD</sequence>
<dbReference type="OrthoDB" id="18412at2759"/>
<gene>
    <name evidence="3" type="ORF">AGABI1DRAFT_98714</name>
</gene>
<reference evidence="4" key="1">
    <citation type="journal article" date="2012" name="Proc. Natl. Acad. Sci. U.S.A.">
        <title>Genome sequence of the button mushroom Agaricus bisporus reveals mechanisms governing adaptation to a humic-rich ecological niche.</title>
        <authorList>
            <person name="Morin E."/>
            <person name="Kohler A."/>
            <person name="Baker A.R."/>
            <person name="Foulongne-Oriol M."/>
            <person name="Lombard V."/>
            <person name="Nagy L.G."/>
            <person name="Ohm R.A."/>
            <person name="Patyshakuliyeva A."/>
            <person name="Brun A."/>
            <person name="Aerts A.L."/>
            <person name="Bailey A.M."/>
            <person name="Billette C."/>
            <person name="Coutinho P.M."/>
            <person name="Deakin G."/>
            <person name="Doddapaneni H."/>
            <person name="Floudas D."/>
            <person name="Grimwood J."/>
            <person name="Hilden K."/>
            <person name="Kuees U."/>
            <person name="LaButti K.M."/>
            <person name="Lapidus A."/>
            <person name="Lindquist E.A."/>
            <person name="Lucas S.M."/>
            <person name="Murat C."/>
            <person name="Riley R.W."/>
            <person name="Salamov A.A."/>
            <person name="Schmutz J."/>
            <person name="Subramanian V."/>
            <person name="Woesten H.A.B."/>
            <person name="Xu J."/>
            <person name="Eastwood D.C."/>
            <person name="Foster G.D."/>
            <person name="Sonnenberg A.S."/>
            <person name="Cullen D."/>
            <person name="de Vries R.P."/>
            <person name="Lundell T."/>
            <person name="Hibbett D.S."/>
            <person name="Henrissat B."/>
            <person name="Burton K.S."/>
            <person name="Kerrigan R.W."/>
            <person name="Challen M.P."/>
            <person name="Grigoriev I.V."/>
            <person name="Martin F."/>
        </authorList>
    </citation>
    <scope>NUCLEOTIDE SEQUENCE [LARGE SCALE GENOMIC DNA]</scope>
    <source>
        <strain evidence="4">JB137-S8 / ATCC MYA-4627 / FGSC 10392</strain>
    </source>
</reference>
<dbReference type="STRING" id="597362.K5WYG6"/>
<dbReference type="RefSeq" id="XP_007328222.1">
    <property type="nucleotide sequence ID" value="XM_007328160.1"/>
</dbReference>
<keyword evidence="4" id="KW-1185">Reference proteome</keyword>
<dbReference type="InParanoid" id="K5WYG6"/>
<accession>K5WYG6</accession>
<dbReference type="FunCoup" id="K5WYG6">
    <property type="interactions" value="141"/>
</dbReference>
<evidence type="ECO:0000313" key="3">
    <source>
        <dbReference type="EMBL" id="EKM80551.1"/>
    </source>
</evidence>
<dbReference type="eggNOG" id="ENOG502SGWB">
    <property type="taxonomic scope" value="Eukaryota"/>
</dbReference>
<dbReference type="OMA" id="LNWPYVP"/>
<dbReference type="GO" id="GO:0008270">
    <property type="term" value="F:zinc ion binding"/>
    <property type="evidence" value="ECO:0007669"/>
    <property type="project" value="UniProtKB-UniRule"/>
</dbReference>
<keyword evidence="1" id="KW-0862">Zinc</keyword>
<keyword evidence="1" id="KW-0863">Zinc-finger</keyword>
<dbReference type="EMBL" id="JH971388">
    <property type="protein sequence ID" value="EKM80551.1"/>
    <property type="molecule type" value="Genomic_DNA"/>
</dbReference>
<keyword evidence="1" id="KW-0479">Metal-binding</keyword>
<dbReference type="InterPro" id="IPR007529">
    <property type="entry name" value="Znf_HIT"/>
</dbReference>
<dbReference type="SUPFAM" id="SSF144232">
    <property type="entry name" value="HIT/MYND zinc finger-like"/>
    <property type="match status" value="1"/>
</dbReference>
<dbReference type="CDD" id="cd23024">
    <property type="entry name" value="zf-HIT_ZNHIT2-3"/>
    <property type="match status" value="1"/>
</dbReference>
<dbReference type="GeneID" id="18832973"/>
<dbReference type="Proteomes" id="UP000008493">
    <property type="component" value="Unassembled WGS sequence"/>
</dbReference>
<name>K5WYG6_AGABU</name>